<reference evidence="1 2" key="1">
    <citation type="submission" date="2012-04" db="EMBL/GenBank/DDBJ databases">
        <title>The Genome Sequence of Saprolegnia declina VS20.</title>
        <authorList>
            <consortium name="The Broad Institute Genome Sequencing Platform"/>
            <person name="Russ C."/>
            <person name="Nusbaum C."/>
            <person name="Tyler B."/>
            <person name="van West P."/>
            <person name="Dieguez-Uribeondo J."/>
            <person name="de Bruijn I."/>
            <person name="Tripathy S."/>
            <person name="Jiang R."/>
            <person name="Young S.K."/>
            <person name="Zeng Q."/>
            <person name="Gargeya S."/>
            <person name="Fitzgerald M."/>
            <person name="Haas B."/>
            <person name="Abouelleil A."/>
            <person name="Alvarado L."/>
            <person name="Arachchi H.M."/>
            <person name="Berlin A."/>
            <person name="Chapman S.B."/>
            <person name="Goldberg J."/>
            <person name="Griggs A."/>
            <person name="Gujja S."/>
            <person name="Hansen M."/>
            <person name="Howarth C."/>
            <person name="Imamovic A."/>
            <person name="Larimer J."/>
            <person name="McCowen C."/>
            <person name="Montmayeur A."/>
            <person name="Murphy C."/>
            <person name="Neiman D."/>
            <person name="Pearson M."/>
            <person name="Priest M."/>
            <person name="Roberts A."/>
            <person name="Saif S."/>
            <person name="Shea T."/>
            <person name="Sisk P."/>
            <person name="Sykes S."/>
            <person name="Wortman J."/>
            <person name="Nusbaum C."/>
            <person name="Birren B."/>
        </authorList>
    </citation>
    <scope>NUCLEOTIDE SEQUENCE [LARGE SCALE GENOMIC DNA]</scope>
    <source>
        <strain evidence="1 2">VS20</strain>
    </source>
</reference>
<dbReference type="AlphaFoldDB" id="T0S4F4"/>
<dbReference type="RefSeq" id="XP_008609092.1">
    <property type="nucleotide sequence ID" value="XM_008610870.1"/>
</dbReference>
<name>T0S4F4_SAPDV</name>
<keyword evidence="2" id="KW-1185">Reference proteome</keyword>
<proteinExistence type="predicted"/>
<dbReference type="SUPFAM" id="SSF46689">
    <property type="entry name" value="Homeodomain-like"/>
    <property type="match status" value="1"/>
</dbReference>
<dbReference type="GeneID" id="19945896"/>
<dbReference type="EMBL" id="JH767144">
    <property type="protein sequence ID" value="EQC37572.1"/>
    <property type="molecule type" value="Genomic_DNA"/>
</dbReference>
<sequence length="153" mass="17063">MSTQRPWITVAHMVQTRDYRQCQSRWHRMLQQGIAVPQADAAIAHEVLATTIEPATTFERPESEEIDDLFRYWQSEDSIPGPAASDNSHVGAATDVASMFDPAMYSAPAANTPVETAEPLETTTTVVAHVAMSEDELTKWFSDTFLQELPMHV</sequence>
<evidence type="ECO:0000313" key="2">
    <source>
        <dbReference type="Proteomes" id="UP000030762"/>
    </source>
</evidence>
<protein>
    <submittedName>
        <fullName evidence="1">Uncharacterized protein</fullName>
    </submittedName>
</protein>
<dbReference type="VEuPathDB" id="FungiDB:SDRG_05169"/>
<gene>
    <name evidence="1" type="ORF">SDRG_05169</name>
</gene>
<accession>T0S4F4</accession>
<evidence type="ECO:0000313" key="1">
    <source>
        <dbReference type="EMBL" id="EQC37572.1"/>
    </source>
</evidence>
<dbReference type="InterPro" id="IPR009057">
    <property type="entry name" value="Homeodomain-like_sf"/>
</dbReference>
<organism evidence="1 2">
    <name type="scientific">Saprolegnia diclina (strain VS20)</name>
    <dbReference type="NCBI Taxonomy" id="1156394"/>
    <lineage>
        <taxon>Eukaryota</taxon>
        <taxon>Sar</taxon>
        <taxon>Stramenopiles</taxon>
        <taxon>Oomycota</taxon>
        <taxon>Saprolegniomycetes</taxon>
        <taxon>Saprolegniales</taxon>
        <taxon>Saprolegniaceae</taxon>
        <taxon>Saprolegnia</taxon>
    </lineage>
</organism>
<dbReference type="Proteomes" id="UP000030762">
    <property type="component" value="Unassembled WGS sequence"/>
</dbReference>
<dbReference type="InParanoid" id="T0S4F4"/>